<dbReference type="Pfam" id="PF13383">
    <property type="entry name" value="Methyltransf_22"/>
    <property type="match status" value="1"/>
</dbReference>
<dbReference type="NCBIfam" id="TIGR01444">
    <property type="entry name" value="fkbM_fam"/>
    <property type="match status" value="1"/>
</dbReference>
<gene>
    <name evidence="2" type="ORF">TCHU04912_LOCUS4824</name>
</gene>
<dbReference type="SUPFAM" id="SSF53335">
    <property type="entry name" value="S-adenosyl-L-methionine-dependent methyltransferases"/>
    <property type="match status" value="1"/>
</dbReference>
<sequence>MPMGVNRLAKTASLGRFATFATVGTALVLAAICLTLRSLSAEVARLVKLQASPISLPQTSRLAEVESSLPKVMVGGDAQNLRELTLEERLRYLELKVNAALSWGQDPYYGFRVTTNCANASALDEYGCKEGKGGCPGLYDHRICLDGWSHPPDGRSCLIYDFGIRQQPEFGYVMATVFGCEVHGFDPSPITNSQWIRTSGLLELPNYHFHSYGVGGVDGEMTLANYDWDQVSIVRSMIHEEQLTSFPVKTLPTIMKELGHTTRNITIMKLDVEGSEYLFLEHAFDNLGCLPVDQLTIEWHHFAYDPRYGGGASPQVNPIVSKLSSCGLHQFWRHLNTGWLSQDIARFEKDGLHDIRYNLGSFKRV</sequence>
<proteinExistence type="predicted"/>
<accession>A0A7S1X159</accession>
<dbReference type="InterPro" id="IPR025714">
    <property type="entry name" value="Methyltranfer_dom"/>
</dbReference>
<name>A0A7S1X159_9CHLO</name>
<dbReference type="InterPro" id="IPR006342">
    <property type="entry name" value="FkbM_mtfrase"/>
</dbReference>
<reference evidence="2" key="1">
    <citation type="submission" date="2021-01" db="EMBL/GenBank/DDBJ databases">
        <authorList>
            <person name="Corre E."/>
            <person name="Pelletier E."/>
            <person name="Niang G."/>
            <person name="Scheremetjew M."/>
            <person name="Finn R."/>
            <person name="Kale V."/>
            <person name="Holt S."/>
            <person name="Cochrane G."/>
            <person name="Meng A."/>
            <person name="Brown T."/>
            <person name="Cohen L."/>
        </authorList>
    </citation>
    <scope>NUCLEOTIDE SEQUENCE</scope>
    <source>
        <strain evidence="2">PLY429</strain>
    </source>
</reference>
<evidence type="ECO:0000259" key="1">
    <source>
        <dbReference type="Pfam" id="PF13383"/>
    </source>
</evidence>
<dbReference type="PANTHER" id="PTHR32026">
    <property type="entry name" value="METHYLTRANSFERASE-LIKE PROTEIN 24"/>
    <property type="match status" value="1"/>
</dbReference>
<dbReference type="AlphaFoldDB" id="A0A7S1X159"/>
<dbReference type="InterPro" id="IPR029063">
    <property type="entry name" value="SAM-dependent_MTases_sf"/>
</dbReference>
<protein>
    <recommendedName>
        <fullName evidence="1">Methyltransferase domain-containing protein</fullName>
    </recommendedName>
</protein>
<dbReference type="PANTHER" id="PTHR32026:SF10">
    <property type="entry name" value="METHYLTRANSFERASE-LIKE PROTEIN 24-RELATED"/>
    <property type="match status" value="1"/>
</dbReference>
<feature type="domain" description="Methyltransferase" evidence="1">
    <location>
        <begin position="153"/>
        <end position="301"/>
    </location>
</feature>
<organism evidence="2">
    <name type="scientific">Tetraselmis chuii</name>
    <dbReference type="NCBI Taxonomy" id="63592"/>
    <lineage>
        <taxon>Eukaryota</taxon>
        <taxon>Viridiplantae</taxon>
        <taxon>Chlorophyta</taxon>
        <taxon>core chlorophytes</taxon>
        <taxon>Chlorodendrophyceae</taxon>
        <taxon>Chlorodendrales</taxon>
        <taxon>Chlorodendraceae</taxon>
        <taxon>Tetraselmis</taxon>
    </lineage>
</organism>
<dbReference type="Gene3D" id="3.40.50.150">
    <property type="entry name" value="Vaccinia Virus protein VP39"/>
    <property type="match status" value="1"/>
</dbReference>
<dbReference type="EMBL" id="HBGG01009570">
    <property type="protein sequence ID" value="CAD9202591.1"/>
    <property type="molecule type" value="Transcribed_RNA"/>
</dbReference>
<dbReference type="InterPro" id="IPR026913">
    <property type="entry name" value="METTL24"/>
</dbReference>
<evidence type="ECO:0000313" key="2">
    <source>
        <dbReference type="EMBL" id="CAD9202591.1"/>
    </source>
</evidence>